<dbReference type="Gene3D" id="2.60.40.1180">
    <property type="entry name" value="Golgi alpha-mannosidase II"/>
    <property type="match status" value="2"/>
</dbReference>
<dbReference type="EC" id="3.2.1.20" evidence="3"/>
<name>A0A1F5LCX7_PENAI</name>
<dbReference type="InterPro" id="IPR013780">
    <property type="entry name" value="Glyco_hydro_b"/>
</dbReference>
<reference evidence="7 8" key="1">
    <citation type="journal article" date="2016" name="Sci. Rep.">
        <title>Penicillium arizonense, a new, genome sequenced fungal species, reveals a high chemical diversity in secreted metabolites.</title>
        <authorList>
            <person name="Grijseels S."/>
            <person name="Nielsen J.C."/>
            <person name="Randelovic M."/>
            <person name="Nielsen J."/>
            <person name="Nielsen K.F."/>
            <person name="Workman M."/>
            <person name="Frisvad J.C."/>
        </authorList>
    </citation>
    <scope>NUCLEOTIDE SEQUENCE [LARGE SCALE GENOMIC DNA]</scope>
    <source>
        <strain evidence="7 8">CBS 141311</strain>
    </source>
</reference>
<dbReference type="CDD" id="cd06595">
    <property type="entry name" value="GH31_u1"/>
    <property type="match status" value="1"/>
</dbReference>
<dbReference type="PANTHER" id="PTHR22762:SF89">
    <property type="entry name" value="ALPHA-XYLOSIDASE"/>
    <property type="match status" value="1"/>
</dbReference>
<dbReference type="InterPro" id="IPR017853">
    <property type="entry name" value="GH"/>
</dbReference>
<evidence type="ECO:0000313" key="8">
    <source>
        <dbReference type="Proteomes" id="UP000177622"/>
    </source>
</evidence>
<evidence type="ECO:0000256" key="2">
    <source>
        <dbReference type="ARBA" id="ARBA00007806"/>
    </source>
</evidence>
<comment type="catalytic activity">
    <reaction evidence="1">
        <text>Hydrolysis of terminal, non-reducing (1-&gt;4)-linked alpha-D-glucose residues with release of alpha-D-glucose.</text>
        <dbReference type="EC" id="3.2.1.20"/>
    </reaction>
</comment>
<proteinExistence type="inferred from homology"/>
<dbReference type="RefSeq" id="XP_022486306.1">
    <property type="nucleotide sequence ID" value="XM_022633792.1"/>
</dbReference>
<dbReference type="GeneID" id="34578526"/>
<gene>
    <name evidence="7" type="ORF">PENARI_c015G06075</name>
</gene>
<dbReference type="GO" id="GO:0004558">
    <property type="term" value="F:alpha-1,4-glucosidase activity"/>
    <property type="evidence" value="ECO:0007669"/>
    <property type="project" value="UniProtKB-EC"/>
</dbReference>
<evidence type="ECO:0000256" key="4">
    <source>
        <dbReference type="RuleBase" id="RU361185"/>
    </source>
</evidence>
<organism evidence="7 8">
    <name type="scientific">Penicillium arizonense</name>
    <dbReference type="NCBI Taxonomy" id="1835702"/>
    <lineage>
        <taxon>Eukaryota</taxon>
        <taxon>Fungi</taxon>
        <taxon>Dikarya</taxon>
        <taxon>Ascomycota</taxon>
        <taxon>Pezizomycotina</taxon>
        <taxon>Eurotiomycetes</taxon>
        <taxon>Eurotiomycetidae</taxon>
        <taxon>Eurotiales</taxon>
        <taxon>Aspergillaceae</taxon>
        <taxon>Penicillium</taxon>
    </lineage>
</organism>
<dbReference type="STRING" id="1835702.A0A1F5LCX7"/>
<evidence type="ECO:0000259" key="5">
    <source>
        <dbReference type="Pfam" id="PF01055"/>
    </source>
</evidence>
<dbReference type="GO" id="GO:0006491">
    <property type="term" value="P:N-glycan processing"/>
    <property type="evidence" value="ECO:0007669"/>
    <property type="project" value="TreeGrafter"/>
</dbReference>
<dbReference type="GO" id="GO:0005975">
    <property type="term" value="P:carbohydrate metabolic process"/>
    <property type="evidence" value="ECO:0007669"/>
    <property type="project" value="InterPro"/>
</dbReference>
<dbReference type="Pfam" id="PF21365">
    <property type="entry name" value="Glyco_hydro_31_3rd"/>
    <property type="match status" value="1"/>
</dbReference>
<dbReference type="OrthoDB" id="1334205at2759"/>
<comment type="similarity">
    <text evidence="2 4">Belongs to the glycosyl hydrolase 31 family.</text>
</comment>
<dbReference type="Gene3D" id="3.20.20.80">
    <property type="entry name" value="Glycosidases"/>
    <property type="match status" value="1"/>
</dbReference>
<dbReference type="PANTHER" id="PTHR22762">
    <property type="entry name" value="ALPHA-GLUCOSIDASE"/>
    <property type="match status" value="1"/>
</dbReference>
<sequence>MAFSMDPVANSEATVSGPTYRFTILTDRLLRYEWAADGQFEDRASTFAINRHFPVPQFRVIDGEDLEIITEHFHLSYNKQRFSPGGLVVHFSEKHTEWGAPWRYGIPEDLNLGGTARTLDLCDGRCDMGQGIISRAGHAALDDSSSMLFDRDFVTGRRAGDRLDGYLFCFGHDYRGAIKTFFALSGKQPVLPRYALGNWWSRYYAYRQDEYIGLMDKFRAHDIPLSVAVIDMDWHLVSHESVPHSGWTGYTWDTDLFPDPQAFGHELHKRNLKITLNDHPHNGIHSHEAAYEECAQALGHDTHNKDPILFDPTDTRFMKVFLEILHRKVEGVACDFWWIDWQQGPHSRISGLDPLWLLNHFQYLDHEKNRTTTPLIFSRYAGPGSHRYPVGFSGDTVVTWASLAFQPEFTATASNIGYGWWSHDIGGHIWGARDDELVTRWVQLGVFSPIFRLHSALSRWTSKEPWLYRAECMEVMSVFMRLRHRLLPFLYTRNVLCSTEDELLVQPMYWVYPDVAKAYSFPNQYILGSEFLVAPIVEPRDRRTNLASVKAWLPSRSRYVDLFTGTVYDGNREITFYRRLEEYPVLLTEGTIIPMDADPAPRNGCLSPEALEILVVVGSDAQAVILEDDDGNDTRVDGSETMPRTGQYRRSTITFQQAEGRLVAEAIDRPVTFRFLSVTSIPENLKVDMDGIDITSYANVTVANYPQAPSLAVDCPSVSEGSHSFTIELGPSPQLSVIDPLPRLEHQIMDFQTEFEVKDRIWDVVTDKEAALNCTVGTLMALGYDEHLVGPVTELLMADRRQFLAYSG</sequence>
<evidence type="ECO:0000256" key="1">
    <source>
        <dbReference type="ARBA" id="ARBA00001657"/>
    </source>
</evidence>
<keyword evidence="4" id="KW-0378">Hydrolase</keyword>
<dbReference type="Proteomes" id="UP000177622">
    <property type="component" value="Unassembled WGS sequence"/>
</dbReference>
<protein>
    <recommendedName>
        <fullName evidence="3">alpha-glucosidase</fullName>
        <ecNumber evidence="3">3.2.1.20</ecNumber>
    </recommendedName>
</protein>
<evidence type="ECO:0000259" key="6">
    <source>
        <dbReference type="Pfam" id="PF21365"/>
    </source>
</evidence>
<dbReference type="EMBL" id="LXJU01000015">
    <property type="protein sequence ID" value="OGE50860.1"/>
    <property type="molecule type" value="Genomic_DNA"/>
</dbReference>
<feature type="domain" description="Glycoside hydrolase family 31 TIM barrel" evidence="5">
    <location>
        <begin position="189"/>
        <end position="492"/>
    </location>
</feature>
<dbReference type="Pfam" id="PF01055">
    <property type="entry name" value="Glyco_hydro_31_2nd"/>
    <property type="match status" value="1"/>
</dbReference>
<dbReference type="SUPFAM" id="SSF51445">
    <property type="entry name" value="(Trans)glycosidases"/>
    <property type="match status" value="1"/>
</dbReference>
<accession>A0A1F5LCX7</accession>
<feature type="domain" description="Glycosyl hydrolase family 31 C-terminal" evidence="6">
    <location>
        <begin position="504"/>
        <end position="593"/>
    </location>
</feature>
<keyword evidence="4" id="KW-0326">Glycosidase</keyword>
<evidence type="ECO:0000313" key="7">
    <source>
        <dbReference type="EMBL" id="OGE50860.1"/>
    </source>
</evidence>
<dbReference type="InterPro" id="IPR048395">
    <property type="entry name" value="Glyco_hydro_31_C"/>
</dbReference>
<evidence type="ECO:0000256" key="3">
    <source>
        <dbReference type="ARBA" id="ARBA00012741"/>
    </source>
</evidence>
<comment type="caution">
    <text evidence="7">The sequence shown here is derived from an EMBL/GenBank/DDBJ whole genome shotgun (WGS) entry which is preliminary data.</text>
</comment>
<keyword evidence="8" id="KW-1185">Reference proteome</keyword>
<dbReference type="AlphaFoldDB" id="A0A1F5LCX7"/>
<dbReference type="InterPro" id="IPR000322">
    <property type="entry name" value="Glyco_hydro_31_TIM"/>
</dbReference>
<dbReference type="SUPFAM" id="SSF51011">
    <property type="entry name" value="Glycosyl hydrolase domain"/>
    <property type="match status" value="1"/>
</dbReference>